<evidence type="ECO:0000256" key="2">
    <source>
        <dbReference type="ARBA" id="ARBA00048655"/>
    </source>
</evidence>
<organism evidence="3 4">
    <name type="scientific">Trematosphaeria pertusa</name>
    <dbReference type="NCBI Taxonomy" id="390896"/>
    <lineage>
        <taxon>Eukaryota</taxon>
        <taxon>Fungi</taxon>
        <taxon>Dikarya</taxon>
        <taxon>Ascomycota</taxon>
        <taxon>Pezizomycotina</taxon>
        <taxon>Dothideomycetes</taxon>
        <taxon>Pleosporomycetidae</taxon>
        <taxon>Pleosporales</taxon>
        <taxon>Massarineae</taxon>
        <taxon>Trematosphaeriaceae</taxon>
        <taxon>Trematosphaeria</taxon>
    </lineage>
</organism>
<dbReference type="EMBL" id="ML987191">
    <property type="protein sequence ID" value="KAF2253950.1"/>
    <property type="molecule type" value="Genomic_DNA"/>
</dbReference>
<dbReference type="AlphaFoldDB" id="A0A6A6IWG0"/>
<dbReference type="InterPro" id="IPR016477">
    <property type="entry name" value="Fructo-/Ketosamine-3-kinase"/>
</dbReference>
<dbReference type="OrthoDB" id="5772781at2759"/>
<dbReference type="Proteomes" id="UP000800094">
    <property type="component" value="Unassembled WGS sequence"/>
</dbReference>
<dbReference type="GO" id="GO:0102193">
    <property type="term" value="F:protein-ribulosamine 3-kinase activity"/>
    <property type="evidence" value="ECO:0007669"/>
    <property type="project" value="UniProtKB-EC"/>
</dbReference>
<proteinExistence type="predicted"/>
<gene>
    <name evidence="3" type="ORF">BU26DRAFT_478477</name>
</gene>
<accession>A0A6A6IWG0</accession>
<keyword evidence="4" id="KW-1185">Reference proteome</keyword>
<evidence type="ECO:0000313" key="3">
    <source>
        <dbReference type="EMBL" id="KAF2253950.1"/>
    </source>
</evidence>
<dbReference type="SUPFAM" id="SSF56112">
    <property type="entry name" value="Protein kinase-like (PK-like)"/>
    <property type="match status" value="1"/>
</dbReference>
<protein>
    <recommendedName>
        <fullName evidence="1">protein-ribulosamine 3-kinase</fullName>
        <ecNumber evidence="1">2.7.1.172</ecNumber>
    </recommendedName>
</protein>
<dbReference type="Gene3D" id="3.90.1200.10">
    <property type="match status" value="1"/>
</dbReference>
<dbReference type="RefSeq" id="XP_033688954.1">
    <property type="nucleotide sequence ID" value="XM_033825646.1"/>
</dbReference>
<dbReference type="EC" id="2.7.1.172" evidence="1"/>
<comment type="catalytic activity">
    <reaction evidence="2">
        <text>N(6)-D-ribulosyl-L-lysyl-[protein] + ATP = N(6)-(3-O-phospho-D-ribulosyl)-L-lysyl-[protein] + ADP + H(+)</text>
        <dbReference type="Rhea" id="RHEA:48432"/>
        <dbReference type="Rhea" id="RHEA-COMP:12103"/>
        <dbReference type="Rhea" id="RHEA-COMP:12104"/>
        <dbReference type="ChEBI" id="CHEBI:15378"/>
        <dbReference type="ChEBI" id="CHEBI:30616"/>
        <dbReference type="ChEBI" id="CHEBI:90418"/>
        <dbReference type="ChEBI" id="CHEBI:90420"/>
        <dbReference type="ChEBI" id="CHEBI:456216"/>
        <dbReference type="EC" id="2.7.1.172"/>
    </reaction>
    <physiologicalReaction direction="left-to-right" evidence="2">
        <dbReference type="Rhea" id="RHEA:48433"/>
    </physiologicalReaction>
</comment>
<reference evidence="3" key="1">
    <citation type="journal article" date="2020" name="Stud. Mycol.">
        <title>101 Dothideomycetes genomes: a test case for predicting lifestyles and emergence of pathogens.</title>
        <authorList>
            <person name="Haridas S."/>
            <person name="Albert R."/>
            <person name="Binder M."/>
            <person name="Bloem J."/>
            <person name="Labutti K."/>
            <person name="Salamov A."/>
            <person name="Andreopoulos B."/>
            <person name="Baker S."/>
            <person name="Barry K."/>
            <person name="Bills G."/>
            <person name="Bluhm B."/>
            <person name="Cannon C."/>
            <person name="Castanera R."/>
            <person name="Culley D."/>
            <person name="Daum C."/>
            <person name="Ezra D."/>
            <person name="Gonzalez J."/>
            <person name="Henrissat B."/>
            <person name="Kuo A."/>
            <person name="Liang C."/>
            <person name="Lipzen A."/>
            <person name="Lutzoni F."/>
            <person name="Magnuson J."/>
            <person name="Mondo S."/>
            <person name="Nolan M."/>
            <person name="Ohm R."/>
            <person name="Pangilinan J."/>
            <person name="Park H.-J."/>
            <person name="Ramirez L."/>
            <person name="Alfaro M."/>
            <person name="Sun H."/>
            <person name="Tritt A."/>
            <person name="Yoshinaga Y."/>
            <person name="Zwiers L.-H."/>
            <person name="Turgeon B."/>
            <person name="Goodwin S."/>
            <person name="Spatafora J."/>
            <person name="Crous P."/>
            <person name="Grigoriev I."/>
        </authorList>
    </citation>
    <scope>NUCLEOTIDE SEQUENCE</scope>
    <source>
        <strain evidence="3">CBS 122368</strain>
    </source>
</reference>
<evidence type="ECO:0000256" key="1">
    <source>
        <dbReference type="ARBA" id="ARBA00011961"/>
    </source>
</evidence>
<dbReference type="InterPro" id="IPR011009">
    <property type="entry name" value="Kinase-like_dom_sf"/>
</dbReference>
<dbReference type="PANTHER" id="PTHR12149">
    <property type="entry name" value="FRUCTOSAMINE 3 KINASE-RELATED PROTEIN"/>
    <property type="match status" value="1"/>
</dbReference>
<name>A0A6A6IWG0_9PLEO</name>
<sequence length="366" mass="42060">MSAAVHSVVNKERGVVQVEGDFPLDEAIIRAFPKDTKILSANSYGSSAWTVIARLNVALPDGTIKRFFLKIATDDPGRAMMEGEYNAMTALYEGAPNFVPKPYAWGKFQRQDPETYFFLCDFIHMSNELPEPVQFCSKLAELHRRSTSPTGKFGFHIPTCHGRFQQAVGWDDNWESFFTKLLRAALEIDKEENSTWPEFDTIAERVLTHVIPRLLGVLQKEGRQLKPSLIHGDLWEGNVGTDFANGNIYIFDAGAYYAHHEMEIGMWRCERHKIKSKEYKRQYLRNMAISEPVEELDDRNRLYCIKMNVIHSAHHLVQYLHLFGWLTNLDSRMAYNDMCYLVDKYAPYPPGEQPPRSKVQGEVSGR</sequence>
<evidence type="ECO:0000313" key="4">
    <source>
        <dbReference type="Proteomes" id="UP000800094"/>
    </source>
</evidence>
<dbReference type="Pfam" id="PF03881">
    <property type="entry name" value="Fructosamin_kin"/>
    <property type="match status" value="1"/>
</dbReference>
<dbReference type="GeneID" id="54578976"/>
<dbReference type="PANTHER" id="PTHR12149:SF8">
    <property type="entry name" value="PROTEIN-RIBULOSAMINE 3-KINASE"/>
    <property type="match status" value="1"/>
</dbReference>